<protein>
    <submittedName>
        <fullName evidence="1">Uncharacterized protein</fullName>
    </submittedName>
</protein>
<organism evidence="1 2">
    <name type="scientific">Onchocerca flexuosa</name>
    <dbReference type="NCBI Taxonomy" id="387005"/>
    <lineage>
        <taxon>Eukaryota</taxon>
        <taxon>Metazoa</taxon>
        <taxon>Ecdysozoa</taxon>
        <taxon>Nematoda</taxon>
        <taxon>Chromadorea</taxon>
        <taxon>Rhabditida</taxon>
        <taxon>Spirurina</taxon>
        <taxon>Spiruromorpha</taxon>
        <taxon>Filarioidea</taxon>
        <taxon>Onchocercidae</taxon>
        <taxon>Onchocerca</taxon>
    </lineage>
</organism>
<dbReference type="Proteomes" id="UP000242913">
    <property type="component" value="Unassembled WGS sequence"/>
</dbReference>
<reference evidence="1 2" key="1">
    <citation type="submission" date="2015-12" db="EMBL/GenBank/DDBJ databases">
        <title>Draft genome of the nematode, Onchocerca flexuosa.</title>
        <authorList>
            <person name="Mitreva M."/>
        </authorList>
    </citation>
    <scope>NUCLEOTIDE SEQUENCE [LARGE SCALE GENOMIC DNA]</scope>
    <source>
        <strain evidence="1">Red Deer</strain>
    </source>
</reference>
<gene>
    <name evidence="1" type="ORF">X798_00151</name>
</gene>
<sequence length="59" mass="6516">MLCILSGPAVDLLGDNYSNVKRERSNLPSLFDKQMDEVRRGEGDIARKGRFASGQEMGS</sequence>
<evidence type="ECO:0000313" key="2">
    <source>
        <dbReference type="Proteomes" id="UP000242913"/>
    </source>
</evidence>
<accession>A0A238C661</accession>
<dbReference type="EMBL" id="KZ269977">
    <property type="protein sequence ID" value="OZC12520.1"/>
    <property type="molecule type" value="Genomic_DNA"/>
</dbReference>
<keyword evidence="2" id="KW-1185">Reference proteome</keyword>
<name>A0A238C661_9BILA</name>
<proteinExistence type="predicted"/>
<dbReference type="AlphaFoldDB" id="A0A238C661"/>
<evidence type="ECO:0000313" key="1">
    <source>
        <dbReference type="EMBL" id="OZC12520.1"/>
    </source>
</evidence>